<name>A0AAW1P4N9_9CHLO</name>
<protein>
    <recommendedName>
        <fullName evidence="3">Phosphoglycerate mutase</fullName>
    </recommendedName>
</protein>
<dbReference type="SMART" id="SM00855">
    <property type="entry name" value="PGAM"/>
    <property type="match status" value="1"/>
</dbReference>
<gene>
    <name evidence="1" type="ORF">WJX72_011025</name>
</gene>
<comment type="caution">
    <text evidence="1">The sequence shown here is derived from an EMBL/GenBank/DDBJ whole genome shotgun (WGS) entry which is preliminary data.</text>
</comment>
<evidence type="ECO:0000313" key="2">
    <source>
        <dbReference type="Proteomes" id="UP001489004"/>
    </source>
</evidence>
<dbReference type="EMBL" id="JALJOR010000022">
    <property type="protein sequence ID" value="KAK9803307.1"/>
    <property type="molecule type" value="Genomic_DNA"/>
</dbReference>
<dbReference type="Pfam" id="PF00300">
    <property type="entry name" value="His_Phos_1"/>
    <property type="match status" value="1"/>
</dbReference>
<sequence length="241" mass="25981">MRNNYWLLRHGRSKANEAGIIVSSLANGLKQEFALTAKGQQQATAAGKLLAAQLAALATSSINGPEAPGCFAVETQETKAAALGSRPARAETATQPGSAAAERQLFMYSSPFSRAFETASLAAAELGFQSCDPRLQVAPELRERFFGDALELQSDSNYPRVWQQDANDLTVGPSGGGESVMDVSVRLQQLFSRLEQQHAGCNILLVAHGDTLSILWATLETNDLKAHRQHGLQTGELRRLF</sequence>
<dbReference type="CDD" id="cd07067">
    <property type="entry name" value="HP_PGM_like"/>
    <property type="match status" value="1"/>
</dbReference>
<evidence type="ECO:0000313" key="1">
    <source>
        <dbReference type="EMBL" id="KAK9803307.1"/>
    </source>
</evidence>
<dbReference type="Gene3D" id="3.40.50.1240">
    <property type="entry name" value="Phosphoglycerate mutase-like"/>
    <property type="match status" value="1"/>
</dbReference>
<dbReference type="PANTHER" id="PTHR47821:SF2">
    <property type="entry name" value="PHOSPHOGLYCERATE MUTASE FAMILY PROTEIN"/>
    <property type="match status" value="1"/>
</dbReference>
<dbReference type="SUPFAM" id="SSF53254">
    <property type="entry name" value="Phosphoglycerate mutase-like"/>
    <property type="match status" value="1"/>
</dbReference>
<organism evidence="1 2">
    <name type="scientific">[Myrmecia] bisecta</name>
    <dbReference type="NCBI Taxonomy" id="41462"/>
    <lineage>
        <taxon>Eukaryota</taxon>
        <taxon>Viridiplantae</taxon>
        <taxon>Chlorophyta</taxon>
        <taxon>core chlorophytes</taxon>
        <taxon>Trebouxiophyceae</taxon>
        <taxon>Trebouxiales</taxon>
        <taxon>Trebouxiaceae</taxon>
        <taxon>Myrmecia</taxon>
    </lineage>
</organism>
<evidence type="ECO:0008006" key="3">
    <source>
        <dbReference type="Google" id="ProtNLM"/>
    </source>
</evidence>
<proteinExistence type="predicted"/>
<dbReference type="Proteomes" id="UP001489004">
    <property type="component" value="Unassembled WGS sequence"/>
</dbReference>
<reference evidence="1 2" key="1">
    <citation type="journal article" date="2024" name="Nat. Commun.">
        <title>Phylogenomics reveals the evolutionary origins of lichenization in chlorophyte algae.</title>
        <authorList>
            <person name="Puginier C."/>
            <person name="Libourel C."/>
            <person name="Otte J."/>
            <person name="Skaloud P."/>
            <person name="Haon M."/>
            <person name="Grisel S."/>
            <person name="Petersen M."/>
            <person name="Berrin J.G."/>
            <person name="Delaux P.M."/>
            <person name="Dal Grande F."/>
            <person name="Keller J."/>
        </authorList>
    </citation>
    <scope>NUCLEOTIDE SEQUENCE [LARGE SCALE GENOMIC DNA]</scope>
    <source>
        <strain evidence="1 2">SAG 2043</strain>
    </source>
</reference>
<dbReference type="InterPro" id="IPR013078">
    <property type="entry name" value="His_Pase_superF_clade-1"/>
</dbReference>
<dbReference type="PIRSF" id="PIRSF000709">
    <property type="entry name" value="6PFK_2-Ptase"/>
    <property type="match status" value="1"/>
</dbReference>
<dbReference type="AlphaFoldDB" id="A0AAW1P4N9"/>
<dbReference type="PANTHER" id="PTHR47821">
    <property type="entry name" value="PHOSPHOGLYCERATE MUTASE FAMILY PROTEIN"/>
    <property type="match status" value="1"/>
</dbReference>
<dbReference type="InterPro" id="IPR029033">
    <property type="entry name" value="His_PPase_superfam"/>
</dbReference>
<accession>A0AAW1P4N9</accession>
<keyword evidence="2" id="KW-1185">Reference proteome</keyword>